<accession>A0A0L6UP56</accession>
<keyword evidence="3" id="KW-1185">Reference proteome</keyword>
<evidence type="ECO:0000313" key="3">
    <source>
        <dbReference type="Proteomes" id="UP000037035"/>
    </source>
</evidence>
<name>A0A0L6UP56_9BASI</name>
<keyword evidence="1" id="KW-0732">Signal</keyword>
<dbReference type="AlphaFoldDB" id="A0A0L6UP56"/>
<reference evidence="2 3" key="1">
    <citation type="submission" date="2015-08" db="EMBL/GenBank/DDBJ databases">
        <title>Next Generation Sequencing and Analysis of the Genome of Puccinia sorghi L Schw, the Causal Agent of Maize Common Rust.</title>
        <authorList>
            <person name="Rochi L."/>
            <person name="Burguener G."/>
            <person name="Darino M."/>
            <person name="Turjanski A."/>
            <person name="Kreff E."/>
            <person name="Dieguez M.J."/>
            <person name="Sacco F."/>
        </authorList>
    </citation>
    <scope>NUCLEOTIDE SEQUENCE [LARGE SCALE GENOMIC DNA]</scope>
    <source>
        <strain evidence="2 3">RO10H11247</strain>
    </source>
</reference>
<proteinExistence type="predicted"/>
<protein>
    <submittedName>
        <fullName evidence="2">Uncharacterized protein</fullName>
    </submittedName>
</protein>
<dbReference type="OrthoDB" id="2496225at2759"/>
<sequence length="458" mass="53989">MLSWLVKKALFVVRIAWIQALLPYGAAPFIDSRDSFQELTSNCDNVATSSPNSDKELKNYSSELKRKIFEESDYSPSKKLKQPVDELDLNHKNSNPLTFKPNIGSQAQDLIQKMRSSVKPTVDKRKKQMRPLVAYPWIIYQYAFLSSLRFPCACSGWKNHGFYGQVLTMSDLWQSLHGEGPRLPLLIESFTRLRHDAKTRTTIISRASSLLEEIFLRDSQFLVALTSPKSSNRPYKRQFQFPSIDLNMLRLEEQKNLLQWLVKLFNTNIECQDPSISHKSRVLNEETYSISSLNEMISDYLQEDLEKQEGIYGHWIEQIKRQGKLFERKASYTSAMRTKVAINTLGNYYKSTNPTKWGILFRCDWHFANVFALIKKYEHNREFTRLYKRYFKQLESLKLFPWKLSETPLNDKTQDIDFFSRSLENFNWNHIQKYFKYIDHNKKDEEMRLNVQVQKLGT</sequence>
<dbReference type="EMBL" id="LAVV01009612">
    <property type="protein sequence ID" value="KNZ50306.1"/>
    <property type="molecule type" value="Genomic_DNA"/>
</dbReference>
<feature type="chain" id="PRO_5005567556" evidence="1">
    <location>
        <begin position="21"/>
        <end position="458"/>
    </location>
</feature>
<evidence type="ECO:0000256" key="1">
    <source>
        <dbReference type="SAM" id="SignalP"/>
    </source>
</evidence>
<evidence type="ECO:0000313" key="2">
    <source>
        <dbReference type="EMBL" id="KNZ50306.1"/>
    </source>
</evidence>
<comment type="caution">
    <text evidence="2">The sequence shown here is derived from an EMBL/GenBank/DDBJ whole genome shotgun (WGS) entry which is preliminary data.</text>
</comment>
<dbReference type="Proteomes" id="UP000037035">
    <property type="component" value="Unassembled WGS sequence"/>
</dbReference>
<gene>
    <name evidence="2" type="ORF">VP01_449g2</name>
</gene>
<feature type="signal peptide" evidence="1">
    <location>
        <begin position="1"/>
        <end position="20"/>
    </location>
</feature>
<organism evidence="2 3">
    <name type="scientific">Puccinia sorghi</name>
    <dbReference type="NCBI Taxonomy" id="27349"/>
    <lineage>
        <taxon>Eukaryota</taxon>
        <taxon>Fungi</taxon>
        <taxon>Dikarya</taxon>
        <taxon>Basidiomycota</taxon>
        <taxon>Pucciniomycotina</taxon>
        <taxon>Pucciniomycetes</taxon>
        <taxon>Pucciniales</taxon>
        <taxon>Pucciniaceae</taxon>
        <taxon>Puccinia</taxon>
    </lineage>
</organism>
<dbReference type="VEuPathDB" id="FungiDB:VP01_449g2"/>